<evidence type="ECO:0000313" key="1">
    <source>
        <dbReference type="EMBL" id="CRL03004.1"/>
    </source>
</evidence>
<protein>
    <submittedName>
        <fullName evidence="1">CLUMA_CG016647, isoform A</fullName>
    </submittedName>
</protein>
<dbReference type="Proteomes" id="UP000183832">
    <property type="component" value="Unassembled WGS sequence"/>
</dbReference>
<dbReference type="AlphaFoldDB" id="A0A1J1ITT5"/>
<gene>
    <name evidence="1" type="ORF">CLUMA_CG016647</name>
</gene>
<organism evidence="1 2">
    <name type="scientific">Clunio marinus</name>
    <dbReference type="NCBI Taxonomy" id="568069"/>
    <lineage>
        <taxon>Eukaryota</taxon>
        <taxon>Metazoa</taxon>
        <taxon>Ecdysozoa</taxon>
        <taxon>Arthropoda</taxon>
        <taxon>Hexapoda</taxon>
        <taxon>Insecta</taxon>
        <taxon>Pterygota</taxon>
        <taxon>Neoptera</taxon>
        <taxon>Endopterygota</taxon>
        <taxon>Diptera</taxon>
        <taxon>Nematocera</taxon>
        <taxon>Chironomoidea</taxon>
        <taxon>Chironomidae</taxon>
        <taxon>Clunio</taxon>
    </lineage>
</organism>
<keyword evidence="2" id="KW-1185">Reference proteome</keyword>
<name>A0A1J1ITT5_9DIPT</name>
<proteinExistence type="predicted"/>
<sequence length="152" mass="17823">MQGKFISPYEDLILPAIQKDFLNSCFVILEALIKKGTQENYVQLFVLSYNDFMLHNPMTKKSVLKNNPHHKHQTKSKKSFKGISNIHNMVQNDGRNHQESSSEASDWLFLVWRKTSQSRKNKVKRKTCKGSHLLDKRAYKETCVRVKTPQEW</sequence>
<evidence type="ECO:0000313" key="2">
    <source>
        <dbReference type="Proteomes" id="UP000183832"/>
    </source>
</evidence>
<reference evidence="1 2" key="1">
    <citation type="submission" date="2015-04" db="EMBL/GenBank/DDBJ databases">
        <authorList>
            <person name="Syromyatnikov M.Y."/>
            <person name="Popov V.N."/>
        </authorList>
    </citation>
    <scope>NUCLEOTIDE SEQUENCE [LARGE SCALE GENOMIC DNA]</scope>
</reference>
<accession>A0A1J1ITT5</accession>
<dbReference type="EMBL" id="CVRI01000059">
    <property type="protein sequence ID" value="CRL03004.1"/>
    <property type="molecule type" value="Genomic_DNA"/>
</dbReference>